<dbReference type="PROSITE" id="PS51257">
    <property type="entry name" value="PROKAR_LIPOPROTEIN"/>
    <property type="match status" value="1"/>
</dbReference>
<reference evidence="3 4" key="1">
    <citation type="submission" date="2019-07" db="EMBL/GenBank/DDBJ databases">
        <title>Draft Genome Sequences of Bacteroides pyogenes Strains Isolated from the Uterus Holstein Dairy Cows with Metritis.</title>
        <authorList>
            <person name="Cunha F."/>
            <person name="Galvao K.N."/>
            <person name="Jeon S.J."/>
            <person name="Jeong K.C."/>
        </authorList>
    </citation>
    <scope>NUCLEOTIDE SEQUENCE [LARGE SCALE GENOMIC DNA]</scope>
    <source>
        <strain evidence="3 4">KG-31</strain>
    </source>
</reference>
<dbReference type="PANTHER" id="PTHR33393:SF12">
    <property type="entry name" value="CAPSULE BIOSYNTHESIS PROTEIN CAPA"/>
    <property type="match status" value="1"/>
</dbReference>
<evidence type="ECO:0000313" key="4">
    <source>
        <dbReference type="Proteomes" id="UP000324383"/>
    </source>
</evidence>
<dbReference type="Gene3D" id="3.60.21.10">
    <property type="match status" value="1"/>
</dbReference>
<dbReference type="EMBL" id="VKLW01000020">
    <property type="protein sequence ID" value="TYK33060.1"/>
    <property type="molecule type" value="Genomic_DNA"/>
</dbReference>
<dbReference type="InterPro" id="IPR029052">
    <property type="entry name" value="Metallo-depent_PP-like"/>
</dbReference>
<accession>A0A5D3FT99</accession>
<dbReference type="InterPro" id="IPR019079">
    <property type="entry name" value="Capsule_synth_CapA"/>
</dbReference>
<organism evidence="3 4">
    <name type="scientific">Bacteroides pyogenes</name>
    <dbReference type="NCBI Taxonomy" id="310300"/>
    <lineage>
        <taxon>Bacteria</taxon>
        <taxon>Pseudomonadati</taxon>
        <taxon>Bacteroidota</taxon>
        <taxon>Bacteroidia</taxon>
        <taxon>Bacteroidales</taxon>
        <taxon>Bacteroidaceae</taxon>
        <taxon>Bacteroides</taxon>
    </lineage>
</organism>
<dbReference type="AlphaFoldDB" id="A0A5D3FT99"/>
<feature type="domain" description="Capsule synthesis protein CapA" evidence="2">
    <location>
        <begin position="36"/>
        <end position="282"/>
    </location>
</feature>
<sequence length="380" mass="43027">MKHFLFPILIFLSLSCTSQSQIRGGIENFISSDTLRLLFAGDLMQHQAQIDAALTNSSTYDYSPCFEYIKEEAQRADFAIANLEVTLGGKPYKGYPAFSAPDEFLQAIRNAGFNVLVTANNHCLDRGRKGLERTIRQLDSCGIQHTGTYTDKEDRNKRSPLLLEKNDFRIALLSYTYDTNGIAVTPPNMVNYIDTTLIAEDIEASKTLKPDIIIAYMHWGTEYRSLPDPEQIRLADWLIEKGVNHVIGSHPHVVQPMEVRTDSLTNEKHLIAYSLGNYISNMSLRGTDGGVMLRMEFIKSGTVRLHDCAYSLVWTARPALSGKKNYRILPANLPQDSIPMKGRKSLKIFIDDTRSLFKRHNRGIKEYDFFEKKVAKSFGD</sequence>
<dbReference type="PANTHER" id="PTHR33393">
    <property type="entry name" value="POLYGLUTAMINE SYNTHESIS ACCESSORY PROTEIN RV0574C-RELATED"/>
    <property type="match status" value="1"/>
</dbReference>
<comment type="caution">
    <text evidence="3">The sequence shown here is derived from an EMBL/GenBank/DDBJ whole genome shotgun (WGS) entry which is preliminary data.</text>
</comment>
<protein>
    <submittedName>
        <fullName evidence="3">CapA family protein</fullName>
    </submittedName>
</protein>
<evidence type="ECO:0000259" key="2">
    <source>
        <dbReference type="SMART" id="SM00854"/>
    </source>
</evidence>
<dbReference type="RefSeq" id="WP_148730577.1">
    <property type="nucleotide sequence ID" value="NZ_JADRFO010000041.1"/>
</dbReference>
<gene>
    <name evidence="3" type="ORF">FNJ60_09440</name>
</gene>
<keyword evidence="4" id="KW-1185">Reference proteome</keyword>
<evidence type="ECO:0000256" key="1">
    <source>
        <dbReference type="ARBA" id="ARBA00005662"/>
    </source>
</evidence>
<comment type="similarity">
    <text evidence="1">Belongs to the CapA family.</text>
</comment>
<dbReference type="SMART" id="SM00854">
    <property type="entry name" value="PGA_cap"/>
    <property type="match status" value="1"/>
</dbReference>
<name>A0A5D3FT99_9BACE</name>
<dbReference type="Proteomes" id="UP000324383">
    <property type="component" value="Unassembled WGS sequence"/>
</dbReference>
<dbReference type="InterPro" id="IPR052169">
    <property type="entry name" value="CW_Biosynth-Accessory"/>
</dbReference>
<dbReference type="SUPFAM" id="SSF56300">
    <property type="entry name" value="Metallo-dependent phosphatases"/>
    <property type="match status" value="1"/>
</dbReference>
<dbReference type="Pfam" id="PF09587">
    <property type="entry name" value="PGA_cap"/>
    <property type="match status" value="1"/>
</dbReference>
<proteinExistence type="inferred from homology"/>
<evidence type="ECO:0000313" key="3">
    <source>
        <dbReference type="EMBL" id="TYK33060.1"/>
    </source>
</evidence>
<dbReference type="CDD" id="cd07381">
    <property type="entry name" value="MPP_CapA"/>
    <property type="match status" value="1"/>
</dbReference>